<protein>
    <recommendedName>
        <fullName evidence="8">oligopeptidase A</fullName>
        <ecNumber evidence="8">3.4.24.70</ecNumber>
    </recommendedName>
</protein>
<dbReference type="InterPro" id="IPR045666">
    <property type="entry name" value="OpdA_N"/>
</dbReference>
<dbReference type="PATRIC" id="fig|465721.4.peg.111"/>
<dbReference type="GO" id="GO:0046872">
    <property type="term" value="F:metal ion binding"/>
    <property type="evidence" value="ECO:0007669"/>
    <property type="project" value="UniProtKB-UniRule"/>
</dbReference>
<dbReference type="Gene3D" id="1.10.1370.40">
    <property type="match status" value="1"/>
</dbReference>
<evidence type="ECO:0000256" key="4">
    <source>
        <dbReference type="ARBA" id="ARBA00022801"/>
    </source>
</evidence>
<dbReference type="EC" id="3.4.24.70" evidence="8"/>
<dbReference type="GO" id="GO:0004222">
    <property type="term" value="F:metalloendopeptidase activity"/>
    <property type="evidence" value="ECO:0007669"/>
    <property type="project" value="UniProtKB-EC"/>
</dbReference>
<dbReference type="Gene3D" id="3.40.390.10">
    <property type="entry name" value="Collagenase (Catalytic Domain)"/>
    <property type="match status" value="1"/>
</dbReference>
<dbReference type="KEGG" id="sdf:ACG33_00500"/>
<keyword evidence="3 9" id="KW-0479">Metal-binding</keyword>
<feature type="domain" description="Oligopeptidase A N-terminal" evidence="11">
    <location>
        <begin position="27"/>
        <end position="147"/>
    </location>
</feature>
<dbReference type="AlphaFoldDB" id="A0A127F583"/>
<dbReference type="InterPro" id="IPR024077">
    <property type="entry name" value="Neurolysin/TOP_dom2"/>
</dbReference>
<dbReference type="RefSeq" id="WP_066917875.1">
    <property type="nucleotide sequence ID" value="NZ_CP011971.1"/>
</dbReference>
<dbReference type="InterPro" id="IPR024079">
    <property type="entry name" value="MetalloPept_cat_dom_sf"/>
</dbReference>
<proteinExistence type="inferred from homology"/>
<evidence type="ECO:0000313" key="13">
    <source>
        <dbReference type="Proteomes" id="UP000070250"/>
    </source>
</evidence>
<keyword evidence="5 9" id="KW-0862">Zinc</keyword>
<organism evidence="12 13">
    <name type="scientific">Steroidobacter denitrificans</name>
    <dbReference type="NCBI Taxonomy" id="465721"/>
    <lineage>
        <taxon>Bacteria</taxon>
        <taxon>Pseudomonadati</taxon>
        <taxon>Pseudomonadota</taxon>
        <taxon>Gammaproteobacteria</taxon>
        <taxon>Steroidobacterales</taxon>
        <taxon>Steroidobacteraceae</taxon>
        <taxon>Steroidobacter</taxon>
    </lineage>
</organism>
<dbReference type="GO" id="GO:0005829">
    <property type="term" value="C:cytosol"/>
    <property type="evidence" value="ECO:0007669"/>
    <property type="project" value="UniProtKB-ARBA"/>
</dbReference>
<dbReference type="Gene3D" id="1.10.1370.10">
    <property type="entry name" value="Neurolysin, domain 3"/>
    <property type="match status" value="1"/>
</dbReference>
<reference evidence="12 13" key="1">
    <citation type="submission" date="2015-06" db="EMBL/GenBank/DDBJ databases">
        <title>A Comprehensive Approach to Explore the Metabolic and Phylogenetic Diversity of Bacterial Steroid Degradation in the Environment: Testosterone as an Example.</title>
        <authorList>
            <person name="Yang F.-C."/>
            <person name="Chen Y.-L."/>
            <person name="Yu C.-P."/>
            <person name="Tang S.-L."/>
            <person name="Wang P.-H."/>
            <person name="Ismail W."/>
            <person name="Wang C.-H."/>
            <person name="Yang C.-Y."/>
            <person name="Chiang Y.-R."/>
        </authorList>
    </citation>
    <scope>NUCLEOTIDE SEQUENCE [LARGE SCALE GENOMIC DNA]</scope>
    <source>
        <strain evidence="12 13">DSM 18526</strain>
    </source>
</reference>
<dbReference type="CDD" id="cd06456">
    <property type="entry name" value="M3A_DCP"/>
    <property type="match status" value="1"/>
</dbReference>
<keyword evidence="2 9" id="KW-0645">Protease</keyword>
<keyword evidence="4 9" id="KW-0378">Hydrolase</keyword>
<evidence type="ECO:0000256" key="3">
    <source>
        <dbReference type="ARBA" id="ARBA00022723"/>
    </source>
</evidence>
<dbReference type="InterPro" id="IPR001567">
    <property type="entry name" value="Pept_M3A_M3B_dom"/>
</dbReference>
<dbReference type="GO" id="GO:0006508">
    <property type="term" value="P:proteolysis"/>
    <property type="evidence" value="ECO:0007669"/>
    <property type="project" value="UniProtKB-KW"/>
</dbReference>
<dbReference type="InterPro" id="IPR045090">
    <property type="entry name" value="Pept_M3A_M3B"/>
</dbReference>
<dbReference type="PANTHER" id="PTHR43660:SF1">
    <property type="entry name" value="DIPEPTIDYL CARBOXYPEPTIDASE"/>
    <property type="match status" value="1"/>
</dbReference>
<accession>A0A127F583</accession>
<evidence type="ECO:0000256" key="9">
    <source>
        <dbReference type="RuleBase" id="RU003435"/>
    </source>
</evidence>
<evidence type="ECO:0000259" key="11">
    <source>
        <dbReference type="Pfam" id="PF19310"/>
    </source>
</evidence>
<dbReference type="Pfam" id="PF01432">
    <property type="entry name" value="Peptidase_M3"/>
    <property type="match status" value="1"/>
</dbReference>
<evidence type="ECO:0000256" key="5">
    <source>
        <dbReference type="ARBA" id="ARBA00022833"/>
    </source>
</evidence>
<keyword evidence="6 9" id="KW-0482">Metalloprotease</keyword>
<evidence type="ECO:0000256" key="7">
    <source>
        <dbReference type="ARBA" id="ARBA00024603"/>
    </source>
</evidence>
<feature type="domain" description="Peptidase M3A/M3B catalytic" evidence="10">
    <location>
        <begin position="220"/>
        <end position="672"/>
    </location>
</feature>
<name>A0A127F583_STEDE</name>
<evidence type="ECO:0000256" key="1">
    <source>
        <dbReference type="ARBA" id="ARBA00006040"/>
    </source>
</evidence>
<dbReference type="Pfam" id="PF19310">
    <property type="entry name" value="TOP_N"/>
    <property type="match status" value="1"/>
</dbReference>
<comment type="catalytic activity">
    <reaction evidence="7">
        <text>Hydrolysis of oligopeptides, with broad specificity. Gly or Ala commonly occur as P1 or P1' residues, but more distant residues are also important, as is shown by the fact that Z-Gly-Pro-Gly-|-Gly-Pro-Ala is cleaved, but not Z-(Gly)(5).</text>
        <dbReference type="EC" id="3.4.24.70"/>
    </reaction>
</comment>
<evidence type="ECO:0000256" key="2">
    <source>
        <dbReference type="ARBA" id="ARBA00022670"/>
    </source>
</evidence>
<evidence type="ECO:0000259" key="10">
    <source>
        <dbReference type="Pfam" id="PF01432"/>
    </source>
</evidence>
<evidence type="ECO:0000256" key="8">
    <source>
        <dbReference type="ARBA" id="ARBA00026100"/>
    </source>
</evidence>
<dbReference type="EMBL" id="CP011971">
    <property type="protein sequence ID" value="AMN45606.1"/>
    <property type="molecule type" value="Genomic_DNA"/>
</dbReference>
<comment type="similarity">
    <text evidence="1 9">Belongs to the peptidase M3 family.</text>
</comment>
<dbReference type="SUPFAM" id="SSF55486">
    <property type="entry name" value="Metalloproteases ('zincins'), catalytic domain"/>
    <property type="match status" value="1"/>
</dbReference>
<sequence>MTQAAMIRNELPVFSAIRTENIESTLRALLAAHRERLTALLQSNAAGWDSLIVPLEEMQHQLARTWSPISHMNGVVNNDALRAAYNACLPLLTAWQTDLAQNERLFQAYQEILAREAAQLTAAQRKLINNALRDFRLAGVALPEDRKQHFKGLMEQLVSLQAKFDENVMDATNAWSRHVTDPAELSGLPTPILERANLAARARQLEGWYFTLDAPNYQAVLMHAEHEPLRREFYEGWVTRASDQGESAASGWDNSLLMTRILAVRHEIAALVGYPNYAEYSLATKMAGSVAEVRDFLKELARRSQPVARHEYDELIRFAGRDLQAWDVAFHAEQLKRQRFEVSEEALRPYFPLPKVLAGLFAVAGRLYGVRIAERDGVDVYHPDVRYYDILDSDGSVRAGFFVDLYAREKKRSGAWMDDCVGRKRLRDKHSLPVAYLVCNFMPPTGGQPSLLTHSEVVTLFHEFGHGLHHMLTRVDYPSVAGINGVPWDAVELPSQFMENFAWREEVLPLISAHVDSGEPLPQTELRRLLGTRTFHAGMQTVRQLEFALFDLLIHSESDNERMPVTHIMRILDEVRAEVAVVRPPSFNRFPHSFQHIFSGGYAAGYYSYKWAEVLAADAFSAFEESGIFDPQVSQRFLSAILEQGGSRDAMEAFVEFRGRKPRIEPLLKQLGLAA</sequence>
<gene>
    <name evidence="12" type="ORF">ACG33_00500</name>
</gene>
<evidence type="ECO:0000256" key="6">
    <source>
        <dbReference type="ARBA" id="ARBA00023049"/>
    </source>
</evidence>
<dbReference type="PANTHER" id="PTHR43660">
    <property type="entry name" value="DIPEPTIDYL CARBOXYPEPTIDASE"/>
    <property type="match status" value="1"/>
</dbReference>
<dbReference type="FunFam" id="3.40.390.10:FF:000009">
    <property type="entry name" value="Oligopeptidase A"/>
    <property type="match status" value="1"/>
</dbReference>
<keyword evidence="13" id="KW-1185">Reference proteome</keyword>
<comment type="cofactor">
    <cofactor evidence="9">
        <name>Zn(2+)</name>
        <dbReference type="ChEBI" id="CHEBI:29105"/>
    </cofactor>
    <text evidence="9">Binds 1 zinc ion.</text>
</comment>
<evidence type="ECO:0000313" key="12">
    <source>
        <dbReference type="EMBL" id="AMN45606.1"/>
    </source>
</evidence>
<dbReference type="Proteomes" id="UP000070250">
    <property type="component" value="Chromosome"/>
</dbReference>
<dbReference type="OrthoDB" id="9773538at2"/>
<dbReference type="InterPro" id="IPR034005">
    <property type="entry name" value="M3A_DCP"/>
</dbReference>